<dbReference type="Pfam" id="PF07510">
    <property type="entry name" value="GmrSD_C"/>
    <property type="match status" value="1"/>
</dbReference>
<reference evidence="2 3" key="1">
    <citation type="submission" date="2016-07" db="EMBL/GenBank/DDBJ databases">
        <title>Genome and transcriptome analysis of iron-reducing fermentative bacteria Anoxybacter fermentans.</title>
        <authorList>
            <person name="Zeng X."/>
            <person name="Shao Z."/>
        </authorList>
    </citation>
    <scope>NUCLEOTIDE SEQUENCE [LARGE SCALE GENOMIC DNA]</scope>
    <source>
        <strain evidence="2 3">DY22613</strain>
    </source>
</reference>
<organism evidence="2 3">
    <name type="scientific">Anoxybacter fermentans</name>
    <dbReference type="NCBI Taxonomy" id="1323375"/>
    <lineage>
        <taxon>Bacteria</taxon>
        <taxon>Bacillati</taxon>
        <taxon>Bacillota</taxon>
        <taxon>Clostridia</taxon>
        <taxon>Halanaerobiales</taxon>
        <taxon>Anoxybacter</taxon>
    </lineage>
</organism>
<evidence type="ECO:0000259" key="1">
    <source>
        <dbReference type="Pfam" id="PF07510"/>
    </source>
</evidence>
<name>A0A3S9SV34_9FIRM</name>
<feature type="domain" description="GmrSD restriction endonucleases C-terminal" evidence="1">
    <location>
        <begin position="359"/>
        <end position="498"/>
    </location>
</feature>
<dbReference type="EMBL" id="CP016379">
    <property type="protein sequence ID" value="AZR72161.1"/>
    <property type="molecule type" value="Genomic_DNA"/>
</dbReference>
<dbReference type="Proteomes" id="UP000267250">
    <property type="component" value="Chromosome"/>
</dbReference>
<sequence length="506" mass="60683">MLLISALRDFYIALNELDCAEGIQKEYLLAVDTRQVFNKLTPCKIDTYTFENIVNINEGEGKIISLKFDNNIRLEANGFRRVKKSDKYINKNILFTYEYFYKNIFKKYQSIKNKGAKREFLLDLEESLKKLEIILIISENIESLFLFFDSLNNRGLQLSQIDIIRNNLLKTISSSKFKDDVEEFSYLWDKLVVSLDNFDGVKFLKYYFMCTKENKIFSSKELPDRYNHYFEEIDNKIQMKNEIEKMIDYAKIYTKLFDKSEEISNDKEYIKNVKRINELGQQACHSFLMDYFYNVSDENRRNKITSYIEKMMFRRIICNYSTKKLDGIFRDFIKLRTESENRYIYDDQKIIEAIKRNSPNDEEFRNMFINREWGRDNVTNYTLRKYEYYLTNQNGGVIHTLKSRKDVNIEHVMPEKYSEAWKKKLAIPEEKYQEYVSKIGNLILLEFDINTSVKDSLFAIKKNDQNYGRSTLKQVKQIIEYSDWNLDVIDKRTEQLSEIALEIWKL</sequence>
<accession>A0A3S9SV34</accession>
<keyword evidence="3" id="KW-1185">Reference proteome</keyword>
<dbReference type="KEGG" id="aft:BBF96_01375"/>
<dbReference type="PANTHER" id="PTHR35149">
    <property type="entry name" value="SLL5132 PROTEIN"/>
    <property type="match status" value="1"/>
</dbReference>
<dbReference type="InterPro" id="IPR011089">
    <property type="entry name" value="GmrSD_C"/>
</dbReference>
<dbReference type="PANTHER" id="PTHR35149:SF1">
    <property type="entry name" value="DUF5655 DOMAIN-CONTAINING PROTEIN"/>
    <property type="match status" value="1"/>
</dbReference>
<evidence type="ECO:0000313" key="2">
    <source>
        <dbReference type="EMBL" id="AZR72161.1"/>
    </source>
</evidence>
<evidence type="ECO:0000313" key="3">
    <source>
        <dbReference type="Proteomes" id="UP000267250"/>
    </source>
</evidence>
<gene>
    <name evidence="2" type="ORF">BBF96_01375</name>
</gene>
<dbReference type="AlphaFoldDB" id="A0A3S9SV34"/>
<protein>
    <recommendedName>
        <fullName evidence="1">GmrSD restriction endonucleases C-terminal domain-containing protein</fullName>
    </recommendedName>
</protein>
<proteinExistence type="predicted"/>